<evidence type="ECO:0008006" key="5">
    <source>
        <dbReference type="Google" id="ProtNLM"/>
    </source>
</evidence>
<dbReference type="OrthoDB" id="271448at2759"/>
<gene>
    <name evidence="3" type="ORF">BS50DRAFT_561664</name>
</gene>
<dbReference type="PANTHER" id="PTHR36578:SF1">
    <property type="entry name" value="APPLE DOMAIN-CONTAINING PROTEIN"/>
    <property type="match status" value="1"/>
</dbReference>
<evidence type="ECO:0000313" key="3">
    <source>
        <dbReference type="EMBL" id="PSN61617.1"/>
    </source>
</evidence>
<dbReference type="PANTHER" id="PTHR36578">
    <property type="entry name" value="CHROMOSOME 15, WHOLE GENOME SHOTGUN SEQUENCE"/>
    <property type="match status" value="1"/>
</dbReference>
<accession>A0A2T2N855</accession>
<feature type="compositionally biased region" description="Pro residues" evidence="1">
    <location>
        <begin position="94"/>
        <end position="110"/>
    </location>
</feature>
<keyword evidence="2" id="KW-0732">Signal</keyword>
<sequence length="450" mass="47902">MRSYLILGAAALAFASPAPQGFEAPADAVLEGPPVGVGPASDTGYTQSAAQNAAATEVNAVATAQQAKRTVAAENDLEARWFWNLKNKGNNYPAPTPTPPPAPVPTPPPSTKTGATTSPNYDVPSTCTPVSWTNTWAFTADPACATAIEVGTYCGFVNPLDPCAPQPIASGPDTKPDTVDAFKNNQVYQQMALKAQTPSTYDQAFVNLNGAVTGNGYLTYKTLGSYDVAGCAKFCDETSTCLGFNVFIERDPKWNPDQCSCTGDDVPSIANYKCSLWGQAVSKDSATNTGQGLSGFDVIIVASNGYNKKTYTPPTPPNTGNPQDCGKKLHNQQPYCMGQKTFPGPWDPSVCAAYAQKQNDVNRKSGIIAKLLSFLGLSKGGCVQFQAAYLEKDGKGFGTHCRLFTKKFQPKQATLDVSVGAGSKWSCFKSFTWDVDVNASFNWGGWSWKN</sequence>
<reference evidence="3 4" key="1">
    <citation type="journal article" date="2018" name="Front. Microbiol.">
        <title>Genome-Wide Analysis of Corynespora cassiicola Leaf Fall Disease Putative Effectors.</title>
        <authorList>
            <person name="Lopez D."/>
            <person name="Ribeiro S."/>
            <person name="Label P."/>
            <person name="Fumanal B."/>
            <person name="Venisse J.S."/>
            <person name="Kohler A."/>
            <person name="de Oliveira R.R."/>
            <person name="Labutti K."/>
            <person name="Lipzen A."/>
            <person name="Lail K."/>
            <person name="Bauer D."/>
            <person name="Ohm R.A."/>
            <person name="Barry K.W."/>
            <person name="Spatafora J."/>
            <person name="Grigoriev I.V."/>
            <person name="Martin F.M."/>
            <person name="Pujade-Renaud V."/>
        </authorList>
    </citation>
    <scope>NUCLEOTIDE SEQUENCE [LARGE SCALE GENOMIC DNA]</scope>
    <source>
        <strain evidence="3 4">Philippines</strain>
    </source>
</reference>
<dbReference type="AlphaFoldDB" id="A0A2T2N855"/>
<dbReference type="STRING" id="1448308.A0A2T2N855"/>
<evidence type="ECO:0000256" key="2">
    <source>
        <dbReference type="SAM" id="SignalP"/>
    </source>
</evidence>
<dbReference type="Proteomes" id="UP000240883">
    <property type="component" value="Unassembled WGS sequence"/>
</dbReference>
<feature type="region of interest" description="Disordered" evidence="1">
    <location>
        <begin position="90"/>
        <end position="120"/>
    </location>
</feature>
<evidence type="ECO:0000313" key="4">
    <source>
        <dbReference type="Proteomes" id="UP000240883"/>
    </source>
</evidence>
<keyword evidence="4" id="KW-1185">Reference proteome</keyword>
<organism evidence="3 4">
    <name type="scientific">Corynespora cassiicola Philippines</name>
    <dbReference type="NCBI Taxonomy" id="1448308"/>
    <lineage>
        <taxon>Eukaryota</taxon>
        <taxon>Fungi</taxon>
        <taxon>Dikarya</taxon>
        <taxon>Ascomycota</taxon>
        <taxon>Pezizomycotina</taxon>
        <taxon>Dothideomycetes</taxon>
        <taxon>Pleosporomycetidae</taxon>
        <taxon>Pleosporales</taxon>
        <taxon>Corynesporascaceae</taxon>
        <taxon>Corynespora</taxon>
    </lineage>
</organism>
<feature type="compositionally biased region" description="Polar residues" evidence="1">
    <location>
        <begin position="111"/>
        <end position="120"/>
    </location>
</feature>
<protein>
    <recommendedName>
        <fullName evidence="5">Apple domain-containing protein</fullName>
    </recommendedName>
</protein>
<dbReference type="EMBL" id="KZ678143">
    <property type="protein sequence ID" value="PSN61617.1"/>
    <property type="molecule type" value="Genomic_DNA"/>
</dbReference>
<evidence type="ECO:0000256" key="1">
    <source>
        <dbReference type="SAM" id="MobiDB-lite"/>
    </source>
</evidence>
<name>A0A2T2N855_CORCC</name>
<feature type="chain" id="PRO_5015630628" description="Apple domain-containing protein" evidence="2">
    <location>
        <begin position="16"/>
        <end position="450"/>
    </location>
</feature>
<proteinExistence type="predicted"/>
<feature type="signal peptide" evidence="2">
    <location>
        <begin position="1"/>
        <end position="15"/>
    </location>
</feature>